<evidence type="ECO:0000256" key="5">
    <source>
        <dbReference type="ARBA" id="ARBA00023002"/>
    </source>
</evidence>
<keyword evidence="4" id="KW-0223">Dioxygenase</keyword>
<dbReference type="AlphaFoldDB" id="A0A9X1VWI6"/>
<comment type="cofactor">
    <cofactor evidence="1">
        <name>L-ascorbate</name>
        <dbReference type="ChEBI" id="CHEBI:38290"/>
    </cofactor>
</comment>
<evidence type="ECO:0000256" key="2">
    <source>
        <dbReference type="ARBA" id="ARBA00022723"/>
    </source>
</evidence>
<dbReference type="GO" id="GO:0005506">
    <property type="term" value="F:iron ion binding"/>
    <property type="evidence" value="ECO:0007669"/>
    <property type="project" value="InterPro"/>
</dbReference>
<dbReference type="InterPro" id="IPR005123">
    <property type="entry name" value="Oxoglu/Fe-dep_dioxygenase_dom"/>
</dbReference>
<evidence type="ECO:0000313" key="9">
    <source>
        <dbReference type="Proteomes" id="UP001139447"/>
    </source>
</evidence>
<dbReference type="Pfam" id="PF13640">
    <property type="entry name" value="2OG-FeII_Oxy_3"/>
    <property type="match status" value="1"/>
</dbReference>
<accession>A0A9X1VWI6</accession>
<feature type="domain" description="Fe2OG dioxygenase" evidence="7">
    <location>
        <begin position="115"/>
        <end position="236"/>
    </location>
</feature>
<dbReference type="SMART" id="SM00702">
    <property type="entry name" value="P4Hc"/>
    <property type="match status" value="1"/>
</dbReference>
<proteinExistence type="predicted"/>
<evidence type="ECO:0000256" key="6">
    <source>
        <dbReference type="ARBA" id="ARBA00023004"/>
    </source>
</evidence>
<dbReference type="InterPro" id="IPR006620">
    <property type="entry name" value="Pro_4_hyd_alph"/>
</dbReference>
<comment type="caution">
    <text evidence="8">The sequence shown here is derived from an EMBL/GenBank/DDBJ whole genome shotgun (WGS) entry which is preliminary data.</text>
</comment>
<sequence length="248" mass="27582">MQYEFIEPRFPPCSEEAGKSPLCLSPQVQTYSVLNEAECHVLAAVITQAHETGQSWASRTRYAAGAQWNVNQQFRSSKNLPPELAGLSLAFEAMHTRVQEDLSALGLNPRRHSLKLVERQCLVYQKGDHIGDHADDSALVPAKDSGMPQWHVVKPERQIAGILWLTSQASTAERPHEFAGGTFRFNSLVNRESKLPLDIAPKAGAMVIFPANPWFRHEVLPVLAGTRIALACWWQVLPLAEERIEGVS</sequence>
<evidence type="ECO:0000256" key="1">
    <source>
        <dbReference type="ARBA" id="ARBA00001961"/>
    </source>
</evidence>
<keyword evidence="2" id="KW-0479">Metal-binding</keyword>
<dbReference type="RefSeq" id="WP_243307159.1">
    <property type="nucleotide sequence ID" value="NZ_JALGBI010000001.1"/>
</dbReference>
<dbReference type="InterPro" id="IPR044862">
    <property type="entry name" value="Pro_4_hyd_alph_FE2OG_OXY"/>
</dbReference>
<evidence type="ECO:0000256" key="4">
    <source>
        <dbReference type="ARBA" id="ARBA00022964"/>
    </source>
</evidence>
<evidence type="ECO:0000256" key="3">
    <source>
        <dbReference type="ARBA" id="ARBA00022896"/>
    </source>
</evidence>
<keyword evidence="3" id="KW-0847">Vitamin C</keyword>
<dbReference type="GO" id="GO:0051213">
    <property type="term" value="F:dioxygenase activity"/>
    <property type="evidence" value="ECO:0007669"/>
    <property type="project" value="UniProtKB-KW"/>
</dbReference>
<gene>
    <name evidence="8" type="ORF">MMF98_14895</name>
</gene>
<reference evidence="8" key="1">
    <citation type="submission" date="2022-03" db="EMBL/GenBank/DDBJ databases">
        <authorList>
            <person name="Woo C.Y."/>
        </authorList>
    </citation>
    <scope>NUCLEOTIDE SEQUENCE</scope>
    <source>
        <strain evidence="8">CYS-02</strain>
    </source>
</reference>
<keyword evidence="6" id="KW-0408">Iron</keyword>
<dbReference type="GO" id="GO:0016705">
    <property type="term" value="F:oxidoreductase activity, acting on paired donors, with incorporation or reduction of molecular oxygen"/>
    <property type="evidence" value="ECO:0007669"/>
    <property type="project" value="InterPro"/>
</dbReference>
<name>A0A9X1VWI6_9BURK</name>
<organism evidence="8 9">
    <name type="scientific">Variovorax terrae</name>
    <dbReference type="NCBI Taxonomy" id="2923278"/>
    <lineage>
        <taxon>Bacteria</taxon>
        <taxon>Pseudomonadati</taxon>
        <taxon>Pseudomonadota</taxon>
        <taxon>Betaproteobacteria</taxon>
        <taxon>Burkholderiales</taxon>
        <taxon>Comamonadaceae</taxon>
        <taxon>Variovorax</taxon>
    </lineage>
</organism>
<keyword evidence="9" id="KW-1185">Reference proteome</keyword>
<evidence type="ECO:0000259" key="7">
    <source>
        <dbReference type="PROSITE" id="PS51471"/>
    </source>
</evidence>
<dbReference type="Proteomes" id="UP001139447">
    <property type="component" value="Unassembled WGS sequence"/>
</dbReference>
<dbReference type="EMBL" id="JALGBI010000001">
    <property type="protein sequence ID" value="MCJ0764503.1"/>
    <property type="molecule type" value="Genomic_DNA"/>
</dbReference>
<evidence type="ECO:0000313" key="8">
    <source>
        <dbReference type="EMBL" id="MCJ0764503.1"/>
    </source>
</evidence>
<protein>
    <submittedName>
        <fullName evidence="8">2OG-Fe(II) oxygenase</fullName>
    </submittedName>
</protein>
<dbReference type="PROSITE" id="PS51471">
    <property type="entry name" value="FE2OG_OXY"/>
    <property type="match status" value="1"/>
</dbReference>
<keyword evidence="5" id="KW-0560">Oxidoreductase</keyword>
<dbReference type="Gene3D" id="2.60.120.620">
    <property type="entry name" value="q2cbj1_9rhob like domain"/>
    <property type="match status" value="1"/>
</dbReference>
<dbReference type="GO" id="GO:0031418">
    <property type="term" value="F:L-ascorbic acid binding"/>
    <property type="evidence" value="ECO:0007669"/>
    <property type="project" value="UniProtKB-KW"/>
</dbReference>